<evidence type="ECO:0000256" key="10">
    <source>
        <dbReference type="PIRSR" id="PIRSR004682-4"/>
    </source>
</evidence>
<feature type="binding site" evidence="10">
    <location>
        <position position="17"/>
    </location>
    <ligand>
        <name>Mg(2+)</name>
        <dbReference type="ChEBI" id="CHEBI:18420"/>
    </ligand>
</feature>
<feature type="site" description="Contributes to substrate recognition" evidence="9">
    <location>
        <position position="103"/>
    </location>
</feature>
<dbReference type="GO" id="GO:0005737">
    <property type="term" value="C:cytoplasm"/>
    <property type="evidence" value="ECO:0007669"/>
    <property type="project" value="UniProtKB-SubCell"/>
</dbReference>
<dbReference type="NCBIfam" id="TIGR01656">
    <property type="entry name" value="Histidinol-ppas"/>
    <property type="match status" value="1"/>
</dbReference>
<keyword evidence="10" id="KW-0862">Zinc</keyword>
<dbReference type="EC" id="3.1.3.-" evidence="7"/>
<dbReference type="GO" id="GO:0005975">
    <property type="term" value="P:carbohydrate metabolic process"/>
    <property type="evidence" value="ECO:0007669"/>
    <property type="project" value="InterPro"/>
</dbReference>
<keyword evidence="2 7" id="KW-0963">Cytoplasm</keyword>
<dbReference type="InterPro" id="IPR006357">
    <property type="entry name" value="HAD-SF_hydro_IIA"/>
</dbReference>
<dbReference type="GO" id="GO:0046872">
    <property type="term" value="F:metal ion binding"/>
    <property type="evidence" value="ECO:0007669"/>
    <property type="project" value="UniProtKB-KW"/>
</dbReference>
<evidence type="ECO:0000256" key="5">
    <source>
        <dbReference type="ARBA" id="ARBA00023277"/>
    </source>
</evidence>
<dbReference type="Pfam" id="PF13242">
    <property type="entry name" value="Hydrolase_like"/>
    <property type="match status" value="1"/>
</dbReference>
<reference evidence="11" key="2">
    <citation type="submission" date="2020-09" db="EMBL/GenBank/DDBJ databases">
        <authorList>
            <person name="Sun Q."/>
            <person name="Ohkuma M."/>
        </authorList>
    </citation>
    <scope>NUCLEOTIDE SEQUENCE</scope>
    <source>
        <strain evidence="11">JCM 5069</strain>
    </source>
</reference>
<dbReference type="Pfam" id="PF13344">
    <property type="entry name" value="Hydrolase_6"/>
    <property type="match status" value="1"/>
</dbReference>
<feature type="binding site" evidence="10">
    <location>
        <position position="94"/>
    </location>
    <ligand>
        <name>Zn(2+)</name>
        <dbReference type="ChEBI" id="CHEBI:29105"/>
    </ligand>
</feature>
<feature type="site" description="Stabilizes the phosphoryl group" evidence="9">
    <location>
        <position position="104"/>
    </location>
</feature>
<evidence type="ECO:0000256" key="6">
    <source>
        <dbReference type="ARBA" id="ARBA00031828"/>
    </source>
</evidence>
<keyword evidence="5 7" id="KW-0119">Carbohydrate metabolism</keyword>
<feature type="binding site" evidence="10">
    <location>
        <position position="15"/>
    </location>
    <ligand>
        <name>Mg(2+)</name>
        <dbReference type="ChEBI" id="CHEBI:18420"/>
    </ligand>
</feature>
<dbReference type="NCBIfam" id="TIGR01662">
    <property type="entry name" value="HAD-SF-IIIA"/>
    <property type="match status" value="1"/>
</dbReference>
<name>A0A919L9S0_9ACTN</name>
<feature type="binding site" evidence="10">
    <location>
        <position position="102"/>
    </location>
    <ligand>
        <name>Zn(2+)</name>
        <dbReference type="ChEBI" id="CHEBI:29105"/>
    </ligand>
</feature>
<dbReference type="Proteomes" id="UP000603708">
    <property type="component" value="Unassembled WGS sequence"/>
</dbReference>
<evidence type="ECO:0000256" key="8">
    <source>
        <dbReference type="PIRSR" id="PIRSR004682-1"/>
    </source>
</evidence>
<dbReference type="GO" id="GO:0016791">
    <property type="term" value="F:phosphatase activity"/>
    <property type="evidence" value="ECO:0007669"/>
    <property type="project" value="InterPro"/>
</dbReference>
<comment type="cofactor">
    <cofactor evidence="10">
        <name>Mg(2+)</name>
        <dbReference type="ChEBI" id="CHEBI:18420"/>
    </cofactor>
</comment>
<dbReference type="AlphaFoldDB" id="A0A919L9S0"/>
<dbReference type="InterPro" id="IPR023214">
    <property type="entry name" value="HAD_sf"/>
</dbReference>
<feature type="active site" description="Proton donor" evidence="8">
    <location>
        <position position="17"/>
    </location>
</feature>
<keyword evidence="3 10" id="KW-0479">Metal-binding</keyword>
<feature type="active site" description="Nucleophile" evidence="8">
    <location>
        <position position="15"/>
    </location>
</feature>
<comment type="subcellular location">
    <subcellularLocation>
        <location evidence="1 7">Cytoplasm</location>
    </subcellularLocation>
</comment>
<comment type="similarity">
    <text evidence="7">Belongs to the gmhB family.</text>
</comment>
<feature type="binding site" evidence="10">
    <location>
        <position position="100"/>
    </location>
    <ligand>
        <name>Zn(2+)</name>
        <dbReference type="ChEBI" id="CHEBI:29105"/>
    </ligand>
</feature>
<feature type="binding site" evidence="10">
    <location>
        <position position="92"/>
    </location>
    <ligand>
        <name>Zn(2+)</name>
        <dbReference type="ChEBI" id="CHEBI:29105"/>
    </ligand>
</feature>
<evidence type="ECO:0000256" key="1">
    <source>
        <dbReference type="ARBA" id="ARBA00004496"/>
    </source>
</evidence>
<evidence type="ECO:0000313" key="12">
    <source>
        <dbReference type="Proteomes" id="UP000603708"/>
    </source>
</evidence>
<dbReference type="NCBIfam" id="TIGR01509">
    <property type="entry name" value="HAD-SF-IA-v3"/>
    <property type="match status" value="1"/>
</dbReference>
<evidence type="ECO:0000256" key="4">
    <source>
        <dbReference type="ARBA" id="ARBA00022801"/>
    </source>
</evidence>
<feature type="site" description="Stabilizes the phosphoryl group" evidence="9">
    <location>
        <position position="57"/>
    </location>
</feature>
<comment type="cofactor">
    <cofactor evidence="10">
        <name>Zn(2+)</name>
        <dbReference type="ChEBI" id="CHEBI:29105"/>
    </cofactor>
</comment>
<sequence>MTAARGRAPGAVLFDRDGTLVEDLPGNGDPDRVRVVPGAPEALRLLRRHGVRTAVVTNQSAIGRGLLSVAEVRRVNDRVEDLLGPFDTWSVCPHDPGAGCRCRKPRPGLVLAAARRLGVPPGRCVVIGDIAADMLAARAAGARGVLVPNGATRPEEIAAEPVTAPDVLTAVRRLLGAGEQGGGG</sequence>
<dbReference type="PIRSF" id="PIRSF004682">
    <property type="entry name" value="GmhB"/>
    <property type="match status" value="1"/>
</dbReference>
<organism evidence="11 12">
    <name type="scientific">Streptomyces sulfonofaciens</name>
    <dbReference type="NCBI Taxonomy" id="68272"/>
    <lineage>
        <taxon>Bacteria</taxon>
        <taxon>Bacillati</taxon>
        <taxon>Actinomycetota</taxon>
        <taxon>Actinomycetes</taxon>
        <taxon>Kitasatosporales</taxon>
        <taxon>Streptomycetaceae</taxon>
        <taxon>Streptomyces</taxon>
    </lineage>
</organism>
<dbReference type="PANTHER" id="PTHR42891">
    <property type="entry name" value="D-GLYCERO-BETA-D-MANNO-HEPTOSE-1,7-BISPHOSPHATE 7-PHOSPHATASE"/>
    <property type="match status" value="1"/>
</dbReference>
<feature type="binding site" evidence="10">
    <location>
        <position position="129"/>
    </location>
    <ligand>
        <name>Mg(2+)</name>
        <dbReference type="ChEBI" id="CHEBI:18420"/>
    </ligand>
</feature>
<dbReference type="InterPro" id="IPR006439">
    <property type="entry name" value="HAD-SF_hydro_IA"/>
</dbReference>
<dbReference type="RefSeq" id="WP_189938210.1">
    <property type="nucleotide sequence ID" value="NZ_BNCD01000029.1"/>
</dbReference>
<evidence type="ECO:0000313" key="11">
    <source>
        <dbReference type="EMBL" id="GHH87656.1"/>
    </source>
</evidence>
<gene>
    <name evidence="11" type="ORF">GCM10018793_64370</name>
</gene>
<dbReference type="SUPFAM" id="SSF56784">
    <property type="entry name" value="HAD-like"/>
    <property type="match status" value="1"/>
</dbReference>
<dbReference type="InterPro" id="IPR004446">
    <property type="entry name" value="Heptose_bisP_phosphatase"/>
</dbReference>
<keyword evidence="12" id="KW-1185">Reference proteome</keyword>
<dbReference type="Gene3D" id="3.40.50.1000">
    <property type="entry name" value="HAD superfamily/HAD-like"/>
    <property type="match status" value="1"/>
</dbReference>
<keyword evidence="4 7" id="KW-0378">Hydrolase</keyword>
<dbReference type="InterPro" id="IPR036412">
    <property type="entry name" value="HAD-like_sf"/>
</dbReference>
<reference evidence="11" key="1">
    <citation type="journal article" date="2014" name="Int. J. Syst. Evol. Microbiol.">
        <title>Complete genome sequence of Corynebacterium casei LMG S-19264T (=DSM 44701T), isolated from a smear-ripened cheese.</title>
        <authorList>
            <consortium name="US DOE Joint Genome Institute (JGI-PGF)"/>
            <person name="Walter F."/>
            <person name="Albersmeier A."/>
            <person name="Kalinowski J."/>
            <person name="Ruckert C."/>
        </authorList>
    </citation>
    <scope>NUCLEOTIDE SEQUENCE</scope>
    <source>
        <strain evidence="11">JCM 5069</strain>
    </source>
</reference>
<evidence type="ECO:0000256" key="3">
    <source>
        <dbReference type="ARBA" id="ARBA00022723"/>
    </source>
</evidence>
<comment type="caution">
    <text evidence="11">The sequence shown here is derived from an EMBL/GenBank/DDBJ whole genome shotgun (WGS) entry which is preliminary data.</text>
</comment>
<protein>
    <recommendedName>
        <fullName evidence="6 7">D,D-heptose 1,7-bisphosphate phosphatase</fullName>
        <ecNumber evidence="7">3.1.3.-</ecNumber>
    </recommendedName>
</protein>
<dbReference type="InterPro" id="IPR006549">
    <property type="entry name" value="HAD-SF_hydro_IIIA"/>
</dbReference>
<accession>A0A919L9S0</accession>
<evidence type="ECO:0000256" key="2">
    <source>
        <dbReference type="ARBA" id="ARBA00022490"/>
    </source>
</evidence>
<proteinExistence type="inferred from homology"/>
<dbReference type="InterPro" id="IPR006543">
    <property type="entry name" value="Histidinol-phos"/>
</dbReference>
<dbReference type="EMBL" id="BNCD01000029">
    <property type="protein sequence ID" value="GHH87656.1"/>
    <property type="molecule type" value="Genomic_DNA"/>
</dbReference>
<evidence type="ECO:0000256" key="7">
    <source>
        <dbReference type="PIRNR" id="PIRNR004682"/>
    </source>
</evidence>
<dbReference type="PANTHER" id="PTHR42891:SF1">
    <property type="entry name" value="D-GLYCERO-BETA-D-MANNO-HEPTOSE-1,7-BISPHOSPHATE 7-PHOSPHATASE"/>
    <property type="match status" value="1"/>
</dbReference>
<keyword evidence="10" id="KW-0460">Magnesium</keyword>
<evidence type="ECO:0000256" key="9">
    <source>
        <dbReference type="PIRSR" id="PIRSR004682-3"/>
    </source>
</evidence>